<name>A0ABQ9GZ98_9NEOP</name>
<evidence type="ECO:0000313" key="2">
    <source>
        <dbReference type="EMBL" id="KAJ8877327.1"/>
    </source>
</evidence>
<feature type="region of interest" description="Disordered" evidence="1">
    <location>
        <begin position="590"/>
        <end position="618"/>
    </location>
</feature>
<evidence type="ECO:0000313" key="3">
    <source>
        <dbReference type="Proteomes" id="UP001159363"/>
    </source>
</evidence>
<feature type="compositionally biased region" description="Polar residues" evidence="1">
    <location>
        <begin position="604"/>
        <end position="616"/>
    </location>
</feature>
<sequence>MPESHSPTSTARHEKNRNHDHFQCATRMYSPTVYRPDTTPAGLGADIDPKSTAPGGRAHEVVSARARRVPTRAADARIWSCVTTHALLAATHLATRRASIRRSSTWLLHGSPSGPQGRRLASGLQLASGPKGVEIKDRVRDRGRLQSPNSPAHFWLRPWEHSRVSATRKATRAVRGCEQGRQGGDVTRQPSTYFALPRRHVQHHTRLEDSAHAACLLYNTFKSRAQNNLCNSYISLQFRVKVCARSCREFKVGARVLAGEDGMHVVLPADDEVGQGHERLSACANRSRRLCAARRGRTQRSGVSPGPCEGALPPRRSHVKCRRKERLTISPSHTHQNILGQCYSSYRVAEYSQQTLVPNADSLPLLCLHRFVGRGARNEFARGWRVTSARRLHAVPRSAAARAGVTTPPARVRYSTHGPFHSSAVLLASSATSQSLRRPHSACDLSTARDHGGRAVSPLVSHQGDPGHSGCLHVGIVPDDAVGRQVFSGISRFPALSFRHCPYRLQSLSSALKTSMLRASCSPVTDICMAVANVQESPSSHIPRIREFTAASTDVYRTFVKLIAWSSQEAPSARAGAFVLTAAKKVDLRRPAADANREKPRGDNATSAVRGNSRDTSQNDKIDVKHVFTEISIVIGSEFIINPLNNSQPVADLPGNKDKIDVKHIYSEVAFAIGLQFIRPTLHASEPIADLQANTLRIPELPGVGQQPMNTQLRLQYAED</sequence>
<gene>
    <name evidence="2" type="ORF">PR048_021781</name>
</gene>
<feature type="region of interest" description="Disordered" evidence="1">
    <location>
        <begin position="1"/>
        <end position="23"/>
    </location>
</feature>
<dbReference type="EMBL" id="JARBHB010000008">
    <property type="protein sequence ID" value="KAJ8877327.1"/>
    <property type="molecule type" value="Genomic_DNA"/>
</dbReference>
<feature type="compositionally biased region" description="Basic and acidic residues" evidence="1">
    <location>
        <begin position="590"/>
        <end position="602"/>
    </location>
</feature>
<protein>
    <submittedName>
        <fullName evidence="2">Uncharacterized protein</fullName>
    </submittedName>
</protein>
<accession>A0ABQ9GZ98</accession>
<evidence type="ECO:0000256" key="1">
    <source>
        <dbReference type="SAM" id="MobiDB-lite"/>
    </source>
</evidence>
<feature type="compositionally biased region" description="Basic and acidic residues" evidence="1">
    <location>
        <begin position="11"/>
        <end position="22"/>
    </location>
</feature>
<dbReference type="Proteomes" id="UP001159363">
    <property type="component" value="Chromosome 7"/>
</dbReference>
<comment type="caution">
    <text evidence="2">The sequence shown here is derived from an EMBL/GenBank/DDBJ whole genome shotgun (WGS) entry which is preliminary data.</text>
</comment>
<feature type="compositionally biased region" description="Polar residues" evidence="1">
    <location>
        <begin position="1"/>
        <end position="10"/>
    </location>
</feature>
<organism evidence="2 3">
    <name type="scientific">Dryococelus australis</name>
    <dbReference type="NCBI Taxonomy" id="614101"/>
    <lineage>
        <taxon>Eukaryota</taxon>
        <taxon>Metazoa</taxon>
        <taxon>Ecdysozoa</taxon>
        <taxon>Arthropoda</taxon>
        <taxon>Hexapoda</taxon>
        <taxon>Insecta</taxon>
        <taxon>Pterygota</taxon>
        <taxon>Neoptera</taxon>
        <taxon>Polyneoptera</taxon>
        <taxon>Phasmatodea</taxon>
        <taxon>Verophasmatodea</taxon>
        <taxon>Anareolatae</taxon>
        <taxon>Phasmatidae</taxon>
        <taxon>Eurycanthinae</taxon>
        <taxon>Dryococelus</taxon>
    </lineage>
</organism>
<keyword evidence="3" id="KW-1185">Reference proteome</keyword>
<reference evidence="2 3" key="1">
    <citation type="submission" date="2023-02" db="EMBL/GenBank/DDBJ databases">
        <title>LHISI_Scaffold_Assembly.</title>
        <authorList>
            <person name="Stuart O.P."/>
            <person name="Cleave R."/>
            <person name="Magrath M.J.L."/>
            <person name="Mikheyev A.S."/>
        </authorList>
    </citation>
    <scope>NUCLEOTIDE SEQUENCE [LARGE SCALE GENOMIC DNA]</scope>
    <source>
        <strain evidence="2">Daus_M_001</strain>
        <tissue evidence="2">Leg muscle</tissue>
    </source>
</reference>
<proteinExistence type="predicted"/>